<protein>
    <recommendedName>
        <fullName evidence="1">UspA domain-containing protein</fullName>
    </recommendedName>
</protein>
<evidence type="ECO:0000259" key="1">
    <source>
        <dbReference type="Pfam" id="PF00582"/>
    </source>
</evidence>
<dbReference type="Gene3D" id="3.40.50.620">
    <property type="entry name" value="HUPs"/>
    <property type="match status" value="1"/>
</dbReference>
<dbReference type="InterPro" id="IPR014729">
    <property type="entry name" value="Rossmann-like_a/b/a_fold"/>
</dbReference>
<gene>
    <name evidence="2" type="ORF">DH2020_019546</name>
</gene>
<comment type="caution">
    <text evidence="2">The sequence shown here is derived from an EMBL/GenBank/DDBJ whole genome shotgun (WGS) entry which is preliminary data.</text>
</comment>
<accession>A0ABR0WQL6</accession>
<dbReference type="EMBL" id="JABTTQ020000010">
    <property type="protein sequence ID" value="KAK6148634.1"/>
    <property type="molecule type" value="Genomic_DNA"/>
</dbReference>
<proteinExistence type="predicted"/>
<dbReference type="Proteomes" id="UP001318860">
    <property type="component" value="Unassembled WGS sequence"/>
</dbReference>
<sequence>MPILCKSRAAARVLVHVRVRVCVRSYKKSASFIESERKSEHSNEINMHLPDCEHGNRVMVVVDSNPEAKGALEWALSHSVQTQDTIVLLHVARKGTYLHIWFEHNYVLGDIMFHVPDGKPQGEIDQRAYNLLQATKNMCQLTRPEVHVEITTRKGREKGAIIVEVAKQLKVSLLVSGHQKQSFLCHLRKIGMSKRNNSSIVDYCIQNANCMTLSVRRKNRKYGGYLITTKRHKNFWLLA</sequence>
<keyword evidence="3" id="KW-1185">Reference proteome</keyword>
<dbReference type="PANTHER" id="PTHR47000">
    <property type="entry name" value="ADENINE NUCLEOTIDE ALPHA HYDROLASES-LIKE SUPERFAMILY PROTEIN"/>
    <property type="match status" value="1"/>
</dbReference>
<name>A0ABR0WQL6_REHGL</name>
<dbReference type="InterPro" id="IPR006016">
    <property type="entry name" value="UspA"/>
</dbReference>
<feature type="domain" description="UspA" evidence="1">
    <location>
        <begin position="124"/>
        <end position="216"/>
    </location>
</feature>
<reference evidence="2 3" key="1">
    <citation type="journal article" date="2021" name="Comput. Struct. Biotechnol. J.">
        <title>De novo genome assembly of the potent medicinal plant Rehmannia glutinosa using nanopore technology.</title>
        <authorList>
            <person name="Ma L."/>
            <person name="Dong C."/>
            <person name="Song C."/>
            <person name="Wang X."/>
            <person name="Zheng X."/>
            <person name="Niu Y."/>
            <person name="Chen S."/>
            <person name="Feng W."/>
        </authorList>
    </citation>
    <scope>NUCLEOTIDE SEQUENCE [LARGE SCALE GENOMIC DNA]</scope>
    <source>
        <strain evidence="2">DH-2019</strain>
    </source>
</reference>
<evidence type="ECO:0000313" key="2">
    <source>
        <dbReference type="EMBL" id="KAK6148634.1"/>
    </source>
</evidence>
<dbReference type="PANTHER" id="PTHR47000:SF3">
    <property type="entry name" value="ADENINE NUCLEOTIDE ALPHA HYDROLASES-LIKE SUPERFAMILY PROTEIN"/>
    <property type="match status" value="1"/>
</dbReference>
<feature type="domain" description="UspA" evidence="1">
    <location>
        <begin position="57"/>
        <end position="97"/>
    </location>
</feature>
<evidence type="ECO:0000313" key="3">
    <source>
        <dbReference type="Proteomes" id="UP001318860"/>
    </source>
</evidence>
<dbReference type="SUPFAM" id="SSF52402">
    <property type="entry name" value="Adenine nucleotide alpha hydrolases-like"/>
    <property type="match status" value="1"/>
</dbReference>
<dbReference type="Pfam" id="PF00582">
    <property type="entry name" value="Usp"/>
    <property type="match status" value="2"/>
</dbReference>
<organism evidence="2 3">
    <name type="scientific">Rehmannia glutinosa</name>
    <name type="common">Chinese foxglove</name>
    <dbReference type="NCBI Taxonomy" id="99300"/>
    <lineage>
        <taxon>Eukaryota</taxon>
        <taxon>Viridiplantae</taxon>
        <taxon>Streptophyta</taxon>
        <taxon>Embryophyta</taxon>
        <taxon>Tracheophyta</taxon>
        <taxon>Spermatophyta</taxon>
        <taxon>Magnoliopsida</taxon>
        <taxon>eudicotyledons</taxon>
        <taxon>Gunneridae</taxon>
        <taxon>Pentapetalae</taxon>
        <taxon>asterids</taxon>
        <taxon>lamiids</taxon>
        <taxon>Lamiales</taxon>
        <taxon>Orobanchaceae</taxon>
        <taxon>Rehmannieae</taxon>
        <taxon>Rehmannia</taxon>
    </lineage>
</organism>